<gene>
    <name evidence="1" type="ORF">QBC35DRAFT_259630</name>
</gene>
<evidence type="ECO:0000313" key="2">
    <source>
        <dbReference type="Proteomes" id="UP001302126"/>
    </source>
</evidence>
<sequence length="203" mass="22300">MSGKSIEFFKDHTSGTHAAAWCLTQRKQTSKRGFRKSRSKMAFTVRLGMHMHPSQARFSQTGVLDGVNWRSAMEPKGDLCPRHRHSGNRHHTILSGATSRPSLASLVHHSWSSSLTKDDGSLGGFSACSMRSRAGVGDVCVWYSTTASFQQLYVPCVQDPGDARVAAMCLAPGNSPGETQHHRTRALHTCPEGWDDIVYSLVM</sequence>
<reference evidence="1" key="1">
    <citation type="journal article" date="2023" name="Mol. Phylogenet. Evol.">
        <title>Genome-scale phylogeny and comparative genomics of the fungal order Sordariales.</title>
        <authorList>
            <person name="Hensen N."/>
            <person name="Bonometti L."/>
            <person name="Westerberg I."/>
            <person name="Brannstrom I.O."/>
            <person name="Guillou S."/>
            <person name="Cros-Aarteil S."/>
            <person name="Calhoun S."/>
            <person name="Haridas S."/>
            <person name="Kuo A."/>
            <person name="Mondo S."/>
            <person name="Pangilinan J."/>
            <person name="Riley R."/>
            <person name="LaButti K."/>
            <person name="Andreopoulos B."/>
            <person name="Lipzen A."/>
            <person name="Chen C."/>
            <person name="Yan M."/>
            <person name="Daum C."/>
            <person name="Ng V."/>
            <person name="Clum A."/>
            <person name="Steindorff A."/>
            <person name="Ohm R.A."/>
            <person name="Martin F."/>
            <person name="Silar P."/>
            <person name="Natvig D.O."/>
            <person name="Lalanne C."/>
            <person name="Gautier V."/>
            <person name="Ament-Velasquez S.L."/>
            <person name="Kruys A."/>
            <person name="Hutchinson M.I."/>
            <person name="Powell A.J."/>
            <person name="Barry K."/>
            <person name="Miller A.N."/>
            <person name="Grigoriev I.V."/>
            <person name="Debuchy R."/>
            <person name="Gladieux P."/>
            <person name="Hiltunen Thoren M."/>
            <person name="Johannesson H."/>
        </authorList>
    </citation>
    <scope>NUCLEOTIDE SEQUENCE</scope>
    <source>
        <strain evidence="1">PSN309</strain>
    </source>
</reference>
<protein>
    <submittedName>
        <fullName evidence="1">Uncharacterized protein</fullName>
    </submittedName>
</protein>
<dbReference type="Proteomes" id="UP001302126">
    <property type="component" value="Unassembled WGS sequence"/>
</dbReference>
<dbReference type="EMBL" id="MU864356">
    <property type="protein sequence ID" value="KAK4191985.1"/>
    <property type="molecule type" value="Genomic_DNA"/>
</dbReference>
<dbReference type="AlphaFoldDB" id="A0AAN6X160"/>
<evidence type="ECO:0000313" key="1">
    <source>
        <dbReference type="EMBL" id="KAK4191985.1"/>
    </source>
</evidence>
<proteinExistence type="predicted"/>
<reference evidence="1" key="2">
    <citation type="submission" date="2023-05" db="EMBL/GenBank/DDBJ databases">
        <authorList>
            <consortium name="Lawrence Berkeley National Laboratory"/>
            <person name="Steindorff A."/>
            <person name="Hensen N."/>
            <person name="Bonometti L."/>
            <person name="Westerberg I."/>
            <person name="Brannstrom I.O."/>
            <person name="Guillou S."/>
            <person name="Cros-Aarteil S."/>
            <person name="Calhoun S."/>
            <person name="Haridas S."/>
            <person name="Kuo A."/>
            <person name="Mondo S."/>
            <person name="Pangilinan J."/>
            <person name="Riley R."/>
            <person name="Labutti K."/>
            <person name="Andreopoulos B."/>
            <person name="Lipzen A."/>
            <person name="Chen C."/>
            <person name="Yanf M."/>
            <person name="Daum C."/>
            <person name="Ng V."/>
            <person name="Clum A."/>
            <person name="Ohm R."/>
            <person name="Martin F."/>
            <person name="Silar P."/>
            <person name="Natvig D."/>
            <person name="Lalanne C."/>
            <person name="Gautier V."/>
            <person name="Ament-Velasquez S.L."/>
            <person name="Kruys A."/>
            <person name="Hutchinson M.I."/>
            <person name="Powell A.J."/>
            <person name="Barry K."/>
            <person name="Miller A.N."/>
            <person name="Grigoriev I.V."/>
            <person name="Debuchy R."/>
            <person name="Gladieux P."/>
            <person name="Thoren M.H."/>
            <person name="Johannesson H."/>
        </authorList>
    </citation>
    <scope>NUCLEOTIDE SEQUENCE</scope>
    <source>
        <strain evidence="1">PSN309</strain>
    </source>
</reference>
<keyword evidence="2" id="KW-1185">Reference proteome</keyword>
<comment type="caution">
    <text evidence="1">The sequence shown here is derived from an EMBL/GenBank/DDBJ whole genome shotgun (WGS) entry which is preliminary data.</text>
</comment>
<name>A0AAN6X160_9PEZI</name>
<organism evidence="1 2">
    <name type="scientific">Podospora australis</name>
    <dbReference type="NCBI Taxonomy" id="1536484"/>
    <lineage>
        <taxon>Eukaryota</taxon>
        <taxon>Fungi</taxon>
        <taxon>Dikarya</taxon>
        <taxon>Ascomycota</taxon>
        <taxon>Pezizomycotina</taxon>
        <taxon>Sordariomycetes</taxon>
        <taxon>Sordariomycetidae</taxon>
        <taxon>Sordariales</taxon>
        <taxon>Podosporaceae</taxon>
        <taxon>Podospora</taxon>
    </lineage>
</organism>
<accession>A0AAN6X160</accession>